<organism evidence="2 3">
    <name type="scientific">Circinella minor</name>
    <dbReference type="NCBI Taxonomy" id="1195481"/>
    <lineage>
        <taxon>Eukaryota</taxon>
        <taxon>Fungi</taxon>
        <taxon>Fungi incertae sedis</taxon>
        <taxon>Mucoromycota</taxon>
        <taxon>Mucoromycotina</taxon>
        <taxon>Mucoromycetes</taxon>
        <taxon>Mucorales</taxon>
        <taxon>Lichtheimiaceae</taxon>
        <taxon>Circinella</taxon>
    </lineage>
</organism>
<keyword evidence="3" id="KW-1185">Reference proteome</keyword>
<feature type="region of interest" description="Disordered" evidence="1">
    <location>
        <begin position="1"/>
        <end position="41"/>
    </location>
</feature>
<dbReference type="Proteomes" id="UP000646827">
    <property type="component" value="Unassembled WGS sequence"/>
</dbReference>
<reference evidence="2 3" key="1">
    <citation type="submission" date="2020-12" db="EMBL/GenBank/DDBJ databases">
        <title>Metabolic potential, ecology and presence of endohyphal bacteria is reflected in genomic diversity of Mucoromycotina.</title>
        <authorList>
            <person name="Muszewska A."/>
            <person name="Okrasinska A."/>
            <person name="Steczkiewicz K."/>
            <person name="Drgas O."/>
            <person name="Orlowska M."/>
            <person name="Perlinska-Lenart U."/>
            <person name="Aleksandrzak-Piekarczyk T."/>
            <person name="Szatraj K."/>
            <person name="Zielenkiewicz U."/>
            <person name="Pilsyk S."/>
            <person name="Malc E."/>
            <person name="Mieczkowski P."/>
            <person name="Kruszewska J.S."/>
            <person name="Biernat P."/>
            <person name="Pawlowska J."/>
        </authorList>
    </citation>
    <scope>NUCLEOTIDE SEQUENCE [LARGE SCALE GENOMIC DNA]</scope>
    <source>
        <strain evidence="2 3">CBS 142.35</strain>
    </source>
</reference>
<dbReference type="EMBL" id="JAEPRB010000294">
    <property type="protein sequence ID" value="KAG2217491.1"/>
    <property type="molecule type" value="Genomic_DNA"/>
</dbReference>
<comment type="caution">
    <text evidence="2">The sequence shown here is derived from an EMBL/GenBank/DDBJ whole genome shotgun (WGS) entry which is preliminary data.</text>
</comment>
<evidence type="ECO:0000313" key="3">
    <source>
        <dbReference type="Proteomes" id="UP000646827"/>
    </source>
</evidence>
<evidence type="ECO:0000313" key="2">
    <source>
        <dbReference type="EMBL" id="KAG2217491.1"/>
    </source>
</evidence>
<evidence type="ECO:0000256" key="1">
    <source>
        <dbReference type="SAM" id="MobiDB-lite"/>
    </source>
</evidence>
<proteinExistence type="predicted"/>
<feature type="compositionally biased region" description="Polar residues" evidence="1">
    <location>
        <begin position="1"/>
        <end position="11"/>
    </location>
</feature>
<sequence length="78" mass="8746">MNSEHSINEMNATTTSPPAATPDTCPTKRARGRPKKNLSELDTTLKVLSRKVRPNTALAHRQPLAHWKSFCDENIHIL</sequence>
<accession>A0A8H7VBW1</accession>
<gene>
    <name evidence="2" type="ORF">INT45_012609</name>
</gene>
<feature type="compositionally biased region" description="Low complexity" evidence="1">
    <location>
        <begin position="12"/>
        <end position="27"/>
    </location>
</feature>
<dbReference type="AlphaFoldDB" id="A0A8H7VBW1"/>
<name>A0A8H7VBW1_9FUNG</name>
<dbReference type="OrthoDB" id="2287970at2759"/>
<protein>
    <submittedName>
        <fullName evidence="2">Uncharacterized protein</fullName>
    </submittedName>
</protein>